<keyword evidence="9" id="KW-0288">FMN</keyword>
<comment type="caution">
    <text evidence="22">The sequence shown here is derived from an EMBL/GenBank/DDBJ whole genome shotgun (WGS) entry which is preliminary data.</text>
</comment>
<feature type="region of interest" description="Disordered" evidence="20">
    <location>
        <begin position="17"/>
        <end position="37"/>
    </location>
</feature>
<dbReference type="GO" id="GO:0016041">
    <property type="term" value="F:glutamate synthase (ferredoxin) activity"/>
    <property type="evidence" value="ECO:0007669"/>
    <property type="project" value="UniProtKB-EC"/>
</dbReference>
<evidence type="ECO:0000259" key="21">
    <source>
        <dbReference type="PROSITE" id="PS51278"/>
    </source>
</evidence>
<evidence type="ECO:0000256" key="18">
    <source>
        <dbReference type="ARBA" id="ARBA00037928"/>
    </source>
</evidence>
<evidence type="ECO:0000256" key="13">
    <source>
        <dbReference type="ARBA" id="ARBA00023002"/>
    </source>
</evidence>
<evidence type="ECO:0000256" key="3">
    <source>
        <dbReference type="ARBA" id="ARBA00001974"/>
    </source>
</evidence>
<dbReference type="CDD" id="cd00982">
    <property type="entry name" value="gltB_C"/>
    <property type="match status" value="1"/>
</dbReference>
<sequence length="1607" mass="175848">MLSISAARRLSTGARASRSAIVSRRGPSVRSGGSGVGCGGSPFSRRGAVVAPFALLRVQIPSSLYSTERILSLKTGKREGELLPKTLYAPERETENCGVGMVASLKSVASRKIVNEADEMMIRMSHRGGVGCCPASGDGAGMLFGMPDAFMRAKAKEALGKDLPSKGDFAVGNIFFPPENPDVLRDCKAILERLTKQRGLEVVGWRPVPVDNSMLGQDPLDSEPDTEQLFIANSGPKKYSPRDFERELFRVRKMAEEEATAMLGPESGFYINSLSSQTITYKGQLTPEQVSQYYLDIKDPSFITHMALVHSRFSTNTFPSWERAQPIRMMCHNGEINTLRGNKNWMFSRGGLMASDYFGNDTPQLLPVTSDNMSDSGNFDSVLELMAKASERSLPEAIMMMIPEAWQDNPNLSESKKAFYEYNSCLMEPWDGPAMVAFTDGRYIGATLDRNGLRPSRYYVTKDDHVILSSEIGVVPWLKESDVKIKHRLEPGKMFLVDFETQRIVPDNEIKEQIAAKHPYGAWVEEKMIDLEKWTSEAGAKSAPLDFSQTNRKLNAFGYSGERLEMLLLPMGIGGKEALGSMGNDAALAVLSEHPRQVNDYLKQLFAQVTNPPIDPIREEIVMSLVCPVGPEGNLLSDPNKEHCKRLNVRNPVLTLDEMETLKSKVYVDKEGNKVFSAQVIDCTFPAGSGPDGMLQALERICDQAADAVQGSIGESGTEAIILSDRLTGPDRMALPSLISVGAVHQHLLKTKQRPKAAIFAEAGDCKEVHDYATMFGYGCDGVCPYMAYEALCKLNADGLVEAKGKKEYTDYELMKNYRKAVDKGLLKVMSKMGISTLQSYKGAQVFEAVGLADEIVYRCFTGTTTRIQGTDFEALYRDLERLHQSGYPDNNNIGTILVRNDGQLHYRDGGEAHLNTPGGMAHLQVAARTNSREAYKEYARLTNEQHMKVTLRGQLKFKFDPSRSVPLDEVEPVQQIVKRFVTGAMSLGSISREAHETLAKAMNALGGRSNTGEGGEDPQRFLDDRRSSIKQVASGRFGVTSHYLANSDQIQIKMAQGAKPGEGGELPGFKVSEYIAENRHTTPGVGLISPPPHHDIYGIEDLAQLIHDLKNAQPTGEVSVKLVSEVGVGVVAVGVVKALADHVVISGHDGGTGAAAWTGVKGAGLPWELGLAETQQTLVLNGLRDRVKLQTDGQLKTGRDVAIACLLGAEEFGFATGPLIAMGCIMMRKCHLNTCPVGIATQDEELRKKFAGQPEHVMNYLFLMAEEIREIMAKLGYRKMEDMVGQTQHLEVNKRGLHYKSRGLDLSPLLTPASELNPVAGIRNLTTQYHGLDLAKDNVLIEKAKEALEDGTPVTFEETIDNVNRTCGTMLSYEISKRFGKEGLPDDTIRINMKGHAGQSFGFVLAKGITMTVEGDANDYTGKGLSGGKMAIFPSKEALDDGFIAEDSVVVGNVCLYGATSGKAFFRGKAGERFCVRNSGALAVVEGTGDHCAEYMTGGNLVVLGETGRNFGAGMSGGIAYVYDPNGKFPERCNMGLVALEEIDTFEEKDKVFGFIQEHVEMTGSPVGQRMLQNWETEHKNFVKVFPHDYKRVLEEMAAAKKQMAA</sequence>
<dbReference type="InterPro" id="IPR013785">
    <property type="entry name" value="Aldolase_TIM"/>
</dbReference>
<dbReference type="FunFam" id="2.160.20.60:FF:000001">
    <property type="entry name" value="Glutamate synthase, large subunit"/>
    <property type="match status" value="1"/>
</dbReference>
<dbReference type="PANTHER" id="PTHR11938:SF133">
    <property type="entry name" value="GLUTAMATE SYNTHASE (NADH)"/>
    <property type="match status" value="1"/>
</dbReference>
<evidence type="ECO:0000256" key="10">
    <source>
        <dbReference type="ARBA" id="ARBA00022723"/>
    </source>
</evidence>
<keyword evidence="15" id="KW-0411">Iron-sulfur</keyword>
<dbReference type="Gene3D" id="3.20.20.70">
    <property type="entry name" value="Aldolase class I"/>
    <property type="match status" value="2"/>
</dbReference>
<evidence type="ECO:0000256" key="11">
    <source>
        <dbReference type="ARBA" id="ARBA00022827"/>
    </source>
</evidence>
<comment type="cofactor">
    <cofactor evidence="3">
        <name>FAD</name>
        <dbReference type="ChEBI" id="CHEBI:57692"/>
    </cofactor>
</comment>
<gene>
    <name evidence="22" type="ORF">ACHAW5_003998</name>
</gene>
<dbReference type="Proteomes" id="UP001530315">
    <property type="component" value="Unassembled WGS sequence"/>
</dbReference>
<dbReference type="Gene3D" id="3.60.20.10">
    <property type="entry name" value="Glutamine Phosphoribosylpyrophosphate, subunit 1, domain 1"/>
    <property type="match status" value="1"/>
</dbReference>
<keyword evidence="23" id="KW-1185">Reference proteome</keyword>
<organism evidence="22 23">
    <name type="scientific">Stephanodiscus triporus</name>
    <dbReference type="NCBI Taxonomy" id="2934178"/>
    <lineage>
        <taxon>Eukaryota</taxon>
        <taxon>Sar</taxon>
        <taxon>Stramenopiles</taxon>
        <taxon>Ochrophyta</taxon>
        <taxon>Bacillariophyta</taxon>
        <taxon>Coscinodiscophyceae</taxon>
        <taxon>Thalassiosirophycidae</taxon>
        <taxon>Stephanodiscales</taxon>
        <taxon>Stephanodiscaceae</taxon>
        <taxon>Stephanodiscus</taxon>
    </lineage>
</organism>
<dbReference type="CDD" id="cd00713">
    <property type="entry name" value="GltS"/>
    <property type="match status" value="1"/>
</dbReference>
<evidence type="ECO:0000256" key="7">
    <source>
        <dbReference type="ARBA" id="ARBA00022605"/>
    </source>
</evidence>
<evidence type="ECO:0000256" key="5">
    <source>
        <dbReference type="ARBA" id="ARBA00004909"/>
    </source>
</evidence>
<dbReference type="SUPFAM" id="SSF56235">
    <property type="entry name" value="N-terminal nucleophile aminohydrolases (Ntn hydrolases)"/>
    <property type="match status" value="1"/>
</dbReference>
<name>A0ABD3PLK8_9STRA</name>
<comment type="cofactor">
    <cofactor evidence="1">
        <name>FMN</name>
        <dbReference type="ChEBI" id="CHEBI:58210"/>
    </cofactor>
</comment>
<feature type="domain" description="Glutamine amidotransferase type-2" evidence="21">
    <location>
        <begin position="97"/>
        <end position="500"/>
    </location>
</feature>
<comment type="similarity">
    <text evidence="6">Belongs to the glutamate synthase family.</text>
</comment>
<dbReference type="GO" id="GO:0046872">
    <property type="term" value="F:metal ion binding"/>
    <property type="evidence" value="ECO:0007669"/>
    <property type="project" value="UniProtKB-KW"/>
</dbReference>
<evidence type="ECO:0000256" key="6">
    <source>
        <dbReference type="ARBA" id="ARBA00009716"/>
    </source>
</evidence>
<dbReference type="NCBIfam" id="NF008730">
    <property type="entry name" value="PRK11750.1"/>
    <property type="match status" value="1"/>
</dbReference>
<dbReference type="EC" id="1.4.7.1" evidence="19"/>
<dbReference type="Gene3D" id="2.160.20.60">
    <property type="entry name" value="Glutamate synthase, alpha subunit, C-terminal domain"/>
    <property type="match status" value="1"/>
</dbReference>
<dbReference type="Pfam" id="PF00310">
    <property type="entry name" value="GATase_2"/>
    <property type="match status" value="1"/>
</dbReference>
<evidence type="ECO:0000256" key="2">
    <source>
        <dbReference type="ARBA" id="ARBA00001927"/>
    </source>
</evidence>
<evidence type="ECO:0000256" key="17">
    <source>
        <dbReference type="ARBA" id="ARBA00023291"/>
    </source>
</evidence>
<evidence type="ECO:0000313" key="23">
    <source>
        <dbReference type="Proteomes" id="UP001530315"/>
    </source>
</evidence>
<evidence type="ECO:0000256" key="19">
    <source>
        <dbReference type="ARBA" id="ARBA00039085"/>
    </source>
</evidence>
<dbReference type="Pfam" id="PF01493">
    <property type="entry name" value="GXGXG"/>
    <property type="match status" value="1"/>
</dbReference>
<evidence type="ECO:0000313" key="22">
    <source>
        <dbReference type="EMBL" id="KAL3788666.1"/>
    </source>
</evidence>
<dbReference type="Pfam" id="PF01645">
    <property type="entry name" value="Glu_synthase"/>
    <property type="match status" value="1"/>
</dbReference>
<dbReference type="FunFam" id="3.60.20.10:FF:000001">
    <property type="entry name" value="Glutamate synthase, large subunit"/>
    <property type="match status" value="1"/>
</dbReference>
<evidence type="ECO:0000256" key="4">
    <source>
        <dbReference type="ARBA" id="ARBA00004802"/>
    </source>
</evidence>
<dbReference type="SUPFAM" id="SSF69336">
    <property type="entry name" value="Alpha subunit of glutamate synthase, C-terminal domain"/>
    <property type="match status" value="1"/>
</dbReference>
<dbReference type="InterPro" id="IPR029055">
    <property type="entry name" value="Ntn_hydrolases_N"/>
</dbReference>
<reference evidence="22 23" key="1">
    <citation type="submission" date="2024-10" db="EMBL/GenBank/DDBJ databases">
        <title>Updated reference genomes for cyclostephanoid diatoms.</title>
        <authorList>
            <person name="Roberts W.R."/>
            <person name="Alverson A.J."/>
        </authorList>
    </citation>
    <scope>NUCLEOTIDE SEQUENCE [LARGE SCALE GENOMIC DNA]</scope>
    <source>
        <strain evidence="22 23">AJA276-08</strain>
    </source>
</reference>
<evidence type="ECO:0000256" key="9">
    <source>
        <dbReference type="ARBA" id="ARBA00022643"/>
    </source>
</evidence>
<dbReference type="EMBL" id="JALLAZ020000717">
    <property type="protein sequence ID" value="KAL3788666.1"/>
    <property type="molecule type" value="Genomic_DNA"/>
</dbReference>
<evidence type="ECO:0000256" key="16">
    <source>
        <dbReference type="ARBA" id="ARBA00023164"/>
    </source>
</evidence>
<dbReference type="InterPro" id="IPR036485">
    <property type="entry name" value="Glu_synth_asu_C_sf"/>
</dbReference>
<keyword evidence="8" id="KW-0285">Flavoprotein</keyword>
<dbReference type="InterPro" id="IPR002489">
    <property type="entry name" value="Glu_synth_asu_C"/>
</dbReference>
<evidence type="ECO:0000256" key="8">
    <source>
        <dbReference type="ARBA" id="ARBA00022630"/>
    </source>
</evidence>
<dbReference type="PROSITE" id="PS51278">
    <property type="entry name" value="GATASE_TYPE_2"/>
    <property type="match status" value="1"/>
</dbReference>
<dbReference type="InterPro" id="IPR002932">
    <property type="entry name" value="Glu_synthdom"/>
</dbReference>
<dbReference type="GO" id="GO:0051538">
    <property type="term" value="F:3 iron, 4 sulfur cluster binding"/>
    <property type="evidence" value="ECO:0007669"/>
    <property type="project" value="UniProtKB-KW"/>
</dbReference>
<keyword evidence="11" id="KW-0274">FAD</keyword>
<dbReference type="SUPFAM" id="SSF51395">
    <property type="entry name" value="FMN-linked oxidoreductases"/>
    <property type="match status" value="1"/>
</dbReference>
<dbReference type="InterPro" id="IPR017932">
    <property type="entry name" value="GATase_2_dom"/>
</dbReference>
<protein>
    <recommendedName>
        <fullName evidence="19">glutamate synthase (ferredoxin)</fullName>
        <ecNumber evidence="19">1.4.7.1</ecNumber>
    </recommendedName>
</protein>
<comment type="pathway">
    <text evidence="18">Amino-acid biosynthesis; L-glutamate biosynthesis via GLT pathway; L-glutamate from 2-oxoglutarate and L-glutamine (ferredoxin route): step 1/1.</text>
</comment>
<proteinExistence type="inferred from homology"/>
<dbReference type="FunFam" id="3.20.20.70:FF:000031">
    <property type="entry name" value="Glutamate synthase 1 [NADH]"/>
    <property type="match status" value="1"/>
</dbReference>
<dbReference type="GO" id="GO:0006537">
    <property type="term" value="P:glutamate biosynthetic process"/>
    <property type="evidence" value="ECO:0007669"/>
    <property type="project" value="UniProtKB-KW"/>
</dbReference>
<comment type="cofactor">
    <cofactor evidence="2">
        <name>[3Fe-4S] cluster</name>
        <dbReference type="ChEBI" id="CHEBI:21137"/>
    </cofactor>
</comment>
<keyword evidence="13" id="KW-0560">Oxidoreductase</keyword>
<keyword evidence="16" id="KW-0314">Glutamate biosynthesis</keyword>
<dbReference type="FunFam" id="3.20.20.70:FF:000061">
    <property type="entry name" value="Glutamate synthase large subunit"/>
    <property type="match status" value="1"/>
</dbReference>
<accession>A0ABD3PLK8</accession>
<dbReference type="PANTHER" id="PTHR11938">
    <property type="entry name" value="FAD NADPH DEHYDROGENASE/OXIDOREDUCTASE"/>
    <property type="match status" value="1"/>
</dbReference>
<comment type="pathway">
    <text evidence="5">Nitrogen metabolism.</text>
</comment>
<evidence type="ECO:0000256" key="1">
    <source>
        <dbReference type="ARBA" id="ARBA00001917"/>
    </source>
</evidence>
<dbReference type="InterPro" id="IPR006982">
    <property type="entry name" value="Glu_synth_centr_N"/>
</dbReference>
<keyword evidence="7" id="KW-0028">Amino-acid biosynthesis</keyword>
<keyword evidence="14" id="KW-0408">Iron</keyword>
<dbReference type="Pfam" id="PF04898">
    <property type="entry name" value="Glu_syn_central"/>
    <property type="match status" value="1"/>
</dbReference>
<evidence type="ECO:0000256" key="12">
    <source>
        <dbReference type="ARBA" id="ARBA00022962"/>
    </source>
</evidence>
<dbReference type="CDD" id="cd02808">
    <property type="entry name" value="GltS_FMN"/>
    <property type="match status" value="1"/>
</dbReference>
<keyword evidence="12" id="KW-0315">Glutamine amidotransferase</keyword>
<feature type="compositionally biased region" description="Low complexity" evidence="20">
    <location>
        <begin position="17"/>
        <end position="31"/>
    </location>
</feature>
<evidence type="ECO:0000256" key="15">
    <source>
        <dbReference type="ARBA" id="ARBA00023014"/>
    </source>
</evidence>
<keyword evidence="17" id="KW-0003">3Fe-4S</keyword>
<keyword evidence="10" id="KW-0479">Metal-binding</keyword>
<evidence type="ECO:0000256" key="20">
    <source>
        <dbReference type="SAM" id="MobiDB-lite"/>
    </source>
</evidence>
<evidence type="ECO:0000256" key="14">
    <source>
        <dbReference type="ARBA" id="ARBA00023004"/>
    </source>
</evidence>
<dbReference type="InterPro" id="IPR050711">
    <property type="entry name" value="ET-N_metabolism_enzyme"/>
</dbReference>
<comment type="pathway">
    <text evidence="4">Energy metabolism; nitrogen metabolism.</text>
</comment>